<evidence type="ECO:0000313" key="2">
    <source>
        <dbReference type="Proteomes" id="UP000007050"/>
    </source>
</evidence>
<dbReference type="PATRIC" id="fig|717961.3.peg.1556"/>
<dbReference type="InterPro" id="IPR013381">
    <property type="entry name" value="CRISPR-assoc_prot_Cse1"/>
</dbReference>
<dbReference type="BioCyc" id="ESIR717961:G136L-1192-MONOMER"/>
<dbReference type="Gene3D" id="1.10.132.100">
    <property type="match status" value="1"/>
</dbReference>
<organism evidence="1 2">
    <name type="scientific">[Eubacterium] siraeum V10Sc8a</name>
    <dbReference type="NCBI Taxonomy" id="717961"/>
    <lineage>
        <taxon>Bacteria</taxon>
        <taxon>Bacillati</taxon>
        <taxon>Bacillota</taxon>
        <taxon>Clostridia</taxon>
        <taxon>Eubacteriales</taxon>
        <taxon>Oscillospiraceae</taxon>
        <taxon>Oscillospiraceae incertae sedis</taxon>
    </lineage>
</organism>
<reference evidence="1 2" key="1">
    <citation type="submission" date="2010-03" db="EMBL/GenBank/DDBJ databases">
        <title>The genome sequence of Eubacterium siraeum V10Sc8a.</title>
        <authorList>
            <consortium name="metaHIT consortium -- http://www.metahit.eu/"/>
            <person name="Pajon A."/>
            <person name="Turner K."/>
            <person name="Parkhill J."/>
            <person name="Duncan S."/>
            <person name="Flint H."/>
        </authorList>
    </citation>
    <scope>NUCLEOTIDE SEQUENCE [LARGE SCALE GENOMIC DNA]</scope>
    <source>
        <strain evidence="1 2">V10Sc8a</strain>
    </source>
</reference>
<dbReference type="Proteomes" id="UP000007050">
    <property type="component" value="Chromosome"/>
</dbReference>
<accession>D4MKY4</accession>
<dbReference type="NCBIfam" id="TIGR02547">
    <property type="entry name" value="casA_cse1"/>
    <property type="match status" value="1"/>
</dbReference>
<dbReference type="KEGG" id="esr:ES1_14530"/>
<reference evidence="1 2" key="2">
    <citation type="submission" date="2010-03" db="EMBL/GenBank/DDBJ databases">
        <authorList>
            <person name="Pajon A."/>
        </authorList>
    </citation>
    <scope>NUCLEOTIDE SEQUENCE [LARGE SCALE GENOMIC DNA]</scope>
    <source>
        <strain evidence="1 2">V10Sc8a</strain>
    </source>
</reference>
<dbReference type="AlphaFoldDB" id="D4MKY4"/>
<dbReference type="Pfam" id="PF09481">
    <property type="entry name" value="CRISPR_Cse1"/>
    <property type="match status" value="1"/>
</dbReference>
<dbReference type="HOGENOM" id="CLU_034285_0_0_9"/>
<gene>
    <name evidence="1" type="ORF">ES1_14530</name>
</gene>
<proteinExistence type="predicted"/>
<sequence length="536" mass="61577">MDREFNLIDEPWICVRDNGCEVKEISIRQVFEHAQDYTELAGETKTQDMAVLRFLLAMIYTVFSRYDKNGDEVDPEDDINYLTDNWIDVFRSGKFPMKPFEKYFEKWYDRFWLFDEEYPFYQSNKVNGKGKATSIAKMIGSLFESANKPRLFSDRNNDGRLLSYSEAVRWLLHIICFDDIAAKQPTPKKPWVGRLGLIAVRGNNLFETLMLNYNAESDSEYDVYVSTPSWEKDNNNAEFNTLIPVPDNQAALLSLMSRRVYLCRENGKVNGYYLSGGDYFEEDEVFSEQMTLWRSYKEKGSDSIKYKPQLHKPSTKAWQEFGSIAALEDDENSSTARKPGIIAHIESYIDKGYLDNSFLLNVTTASVIYDFKQMTCLPVIDSISDELSFHSDLLMKVGEVWRYRIENEIGKCKSAANAVNKLSINLQKSAGASGDKLSGEDAKTQFYSMIDKPFRDWLSQLDTGYDIDEYTGKIEDTVRKIAIVFGNDCVHQMSANTIFGRYDKGGKDKNLVTSVKALNIFNATINKIFRKEGDDK</sequence>
<evidence type="ECO:0000313" key="1">
    <source>
        <dbReference type="EMBL" id="CBL34417.1"/>
    </source>
</evidence>
<dbReference type="EMBL" id="FP929059">
    <property type="protein sequence ID" value="CBL34417.1"/>
    <property type="molecule type" value="Genomic_DNA"/>
</dbReference>
<protein>
    <submittedName>
        <fullName evidence="1">CRISPR-associated protein, Cse1 family</fullName>
    </submittedName>
</protein>
<name>D4MKY4_9FIRM</name>